<dbReference type="Pfam" id="PF00440">
    <property type="entry name" value="TetR_N"/>
    <property type="match status" value="1"/>
</dbReference>
<accession>A0ABQ5NID4</accession>
<keyword evidence="4" id="KW-0804">Transcription</keyword>
<keyword evidence="9" id="KW-1185">Reference proteome</keyword>
<name>A0ABQ5NID4_9BACI</name>
<feature type="domain" description="HTH tetR-type" evidence="7">
    <location>
        <begin position="25"/>
        <end position="85"/>
    </location>
</feature>
<dbReference type="InterPro" id="IPR001647">
    <property type="entry name" value="HTH_TetR"/>
</dbReference>
<evidence type="ECO:0000256" key="4">
    <source>
        <dbReference type="ARBA" id="ARBA00023163"/>
    </source>
</evidence>
<dbReference type="Gene3D" id="1.10.10.60">
    <property type="entry name" value="Homeodomain-like"/>
    <property type="match status" value="1"/>
</dbReference>
<evidence type="ECO:0000313" key="9">
    <source>
        <dbReference type="Proteomes" id="UP001065593"/>
    </source>
</evidence>
<dbReference type="EMBL" id="BRZA01000001">
    <property type="protein sequence ID" value="GLC88121.1"/>
    <property type="molecule type" value="Genomic_DNA"/>
</dbReference>
<keyword evidence="1" id="KW-0678">Repressor</keyword>
<feature type="DNA-binding region" description="H-T-H motif" evidence="5">
    <location>
        <begin position="48"/>
        <end position="67"/>
    </location>
</feature>
<dbReference type="PANTHER" id="PTHR30055">
    <property type="entry name" value="HTH-TYPE TRANSCRIPTIONAL REGULATOR RUTR"/>
    <property type="match status" value="1"/>
</dbReference>
<protein>
    <submittedName>
        <fullName evidence="8">TetR family transcriptional regulator</fullName>
    </submittedName>
</protein>
<dbReference type="InterPro" id="IPR050109">
    <property type="entry name" value="HTH-type_TetR-like_transc_reg"/>
</dbReference>
<proteinExistence type="predicted"/>
<comment type="caution">
    <text evidence="8">The sequence shown here is derived from an EMBL/GenBank/DDBJ whole genome shotgun (WGS) entry which is preliminary data.</text>
</comment>
<keyword evidence="3 5" id="KW-0238">DNA-binding</keyword>
<dbReference type="SUPFAM" id="SSF46689">
    <property type="entry name" value="Homeodomain-like"/>
    <property type="match status" value="1"/>
</dbReference>
<evidence type="ECO:0000313" key="8">
    <source>
        <dbReference type="EMBL" id="GLC88121.1"/>
    </source>
</evidence>
<feature type="region of interest" description="Disordered" evidence="6">
    <location>
        <begin position="1"/>
        <end position="20"/>
    </location>
</feature>
<gene>
    <name evidence="8" type="ORF">LYSBPC_12480</name>
</gene>
<sequence>MIGKVNELKPSSRALGRPRYDENAQPMKQRILETSIKFFIKNGYKNISMDELAIFCDVTKATIYYYYPTKGDLYTCSLVVMMNRIQMAIRTILEQPAIPLKGRLEQLAEVHLSATMDIDMKNFMREAAMNLSDSQLEEVYAAERAMYQAIEDVLQMEMTKGVIEDGDAAFLTHAFMGLLAVGYVKDNDGKSLFQTPAMAAKEIVRFFWQSVGMA</sequence>
<dbReference type="Gene3D" id="1.10.357.10">
    <property type="entry name" value="Tetracycline Repressor, domain 2"/>
    <property type="match status" value="1"/>
</dbReference>
<evidence type="ECO:0000256" key="6">
    <source>
        <dbReference type="SAM" id="MobiDB-lite"/>
    </source>
</evidence>
<dbReference type="PANTHER" id="PTHR30055:SF175">
    <property type="entry name" value="HTH-TYPE TRANSCRIPTIONAL REPRESSOR KSTR2"/>
    <property type="match status" value="1"/>
</dbReference>
<dbReference type="InterPro" id="IPR009057">
    <property type="entry name" value="Homeodomain-like_sf"/>
</dbReference>
<evidence type="ECO:0000256" key="2">
    <source>
        <dbReference type="ARBA" id="ARBA00023015"/>
    </source>
</evidence>
<organism evidence="8 9">
    <name type="scientific">Lysinibacillus piscis</name>
    <dbReference type="NCBI Taxonomy" id="2518931"/>
    <lineage>
        <taxon>Bacteria</taxon>
        <taxon>Bacillati</taxon>
        <taxon>Bacillota</taxon>
        <taxon>Bacilli</taxon>
        <taxon>Bacillales</taxon>
        <taxon>Bacillaceae</taxon>
        <taxon>Lysinibacillus</taxon>
    </lineage>
</organism>
<dbReference type="PROSITE" id="PS50977">
    <property type="entry name" value="HTH_TETR_2"/>
    <property type="match status" value="1"/>
</dbReference>
<reference evidence="8" key="1">
    <citation type="submission" date="2022-08" db="EMBL/GenBank/DDBJ databases">
        <title>Draft genome sequence of Lysinibacillus sp. strain KH24.</title>
        <authorList>
            <person name="Kanbe H."/>
            <person name="Itoh H."/>
        </authorList>
    </citation>
    <scope>NUCLEOTIDE SEQUENCE</scope>
    <source>
        <strain evidence="8">KH24</strain>
    </source>
</reference>
<dbReference type="PRINTS" id="PR00455">
    <property type="entry name" value="HTHTETR"/>
</dbReference>
<evidence type="ECO:0000256" key="3">
    <source>
        <dbReference type="ARBA" id="ARBA00023125"/>
    </source>
</evidence>
<evidence type="ECO:0000259" key="7">
    <source>
        <dbReference type="PROSITE" id="PS50977"/>
    </source>
</evidence>
<evidence type="ECO:0000256" key="5">
    <source>
        <dbReference type="PROSITE-ProRule" id="PRU00335"/>
    </source>
</evidence>
<keyword evidence="2" id="KW-0805">Transcription regulation</keyword>
<dbReference type="Proteomes" id="UP001065593">
    <property type="component" value="Unassembled WGS sequence"/>
</dbReference>
<evidence type="ECO:0000256" key="1">
    <source>
        <dbReference type="ARBA" id="ARBA00022491"/>
    </source>
</evidence>